<comment type="caution">
    <text evidence="6">The sequence shown here is derived from an EMBL/GenBank/DDBJ whole genome shotgun (WGS) entry which is preliminary data.</text>
</comment>
<keyword evidence="7" id="KW-1185">Reference proteome</keyword>
<dbReference type="EMBL" id="RSCL01000024">
    <property type="protein sequence ID" value="RUT00325.1"/>
    <property type="molecule type" value="Genomic_DNA"/>
</dbReference>
<dbReference type="RefSeq" id="WP_127085548.1">
    <property type="nucleotide sequence ID" value="NZ_RSCL01000024.1"/>
</dbReference>
<keyword evidence="4" id="KW-0413">Isomerase</keyword>
<dbReference type="GO" id="GO:0016993">
    <property type="term" value="F:precorrin-8X methylmutase activity"/>
    <property type="evidence" value="ECO:0007669"/>
    <property type="project" value="InterPro"/>
</dbReference>
<comment type="similarity">
    <text evidence="2">Belongs to the CobH/CbiC family.</text>
</comment>
<dbReference type="AlphaFoldDB" id="A0A3S1AGH6"/>
<evidence type="ECO:0000256" key="2">
    <source>
        <dbReference type="ARBA" id="ARBA00009774"/>
    </source>
</evidence>
<accession>A0A3S1AGH6</accession>
<organism evidence="6 7">
    <name type="scientific">Dulcicalothrix desertica PCC 7102</name>
    <dbReference type="NCBI Taxonomy" id="232991"/>
    <lineage>
        <taxon>Bacteria</taxon>
        <taxon>Bacillati</taxon>
        <taxon>Cyanobacteriota</taxon>
        <taxon>Cyanophyceae</taxon>
        <taxon>Nostocales</taxon>
        <taxon>Calotrichaceae</taxon>
        <taxon>Dulcicalothrix</taxon>
    </lineage>
</organism>
<reference evidence="6" key="1">
    <citation type="submission" date="2018-12" db="EMBL/GenBank/DDBJ databases">
        <authorList>
            <person name="Will S."/>
            <person name="Neumann-Schaal M."/>
            <person name="Henke P."/>
        </authorList>
    </citation>
    <scope>NUCLEOTIDE SEQUENCE</scope>
    <source>
        <strain evidence="6">PCC 7102</strain>
    </source>
</reference>
<name>A0A3S1AGH6_9CYAN</name>
<dbReference type="PANTHER" id="PTHR43588:SF1">
    <property type="entry name" value="COBALT-PRECORRIN-8 METHYLMUTASE"/>
    <property type="match status" value="1"/>
</dbReference>
<dbReference type="Pfam" id="PF02570">
    <property type="entry name" value="CbiC"/>
    <property type="match status" value="1"/>
</dbReference>
<dbReference type="PANTHER" id="PTHR43588">
    <property type="entry name" value="COBALT-PRECORRIN-8 METHYLMUTASE"/>
    <property type="match status" value="1"/>
</dbReference>
<evidence type="ECO:0000256" key="4">
    <source>
        <dbReference type="ARBA" id="ARBA00023235"/>
    </source>
</evidence>
<dbReference type="Gene3D" id="3.40.50.10230">
    <property type="entry name" value="Cobalamin biosynthesis CobH/CbiC, precorrin-8X methylmutase"/>
    <property type="match status" value="1"/>
</dbReference>
<evidence type="ECO:0000313" key="6">
    <source>
        <dbReference type="EMBL" id="RUT00325.1"/>
    </source>
</evidence>
<dbReference type="InterPro" id="IPR003722">
    <property type="entry name" value="Cbl_synth_CobH/CbiC"/>
</dbReference>
<dbReference type="OrthoDB" id="9780708at2"/>
<evidence type="ECO:0000313" key="7">
    <source>
        <dbReference type="Proteomes" id="UP000271624"/>
    </source>
</evidence>
<proteinExistence type="inferred from homology"/>
<dbReference type="InterPro" id="IPR036588">
    <property type="entry name" value="CobH/CbiC_sf"/>
</dbReference>
<dbReference type="Proteomes" id="UP000271624">
    <property type="component" value="Unassembled WGS sequence"/>
</dbReference>
<gene>
    <name evidence="6" type="ORF">DSM106972_074530</name>
</gene>
<dbReference type="SUPFAM" id="SSF63965">
    <property type="entry name" value="Precorrin-8X methylmutase CbiC/CobH"/>
    <property type="match status" value="1"/>
</dbReference>
<dbReference type="UniPathway" id="UPA00148"/>
<reference evidence="6" key="2">
    <citation type="journal article" date="2019" name="Genome Biol. Evol.">
        <title>Day and night: Metabolic profiles and evolutionary relationships of six axenic non-marine cyanobacteria.</title>
        <authorList>
            <person name="Will S.E."/>
            <person name="Henke P."/>
            <person name="Boedeker C."/>
            <person name="Huang S."/>
            <person name="Brinkmann H."/>
            <person name="Rohde M."/>
            <person name="Jarek M."/>
            <person name="Friedl T."/>
            <person name="Seufert S."/>
            <person name="Schumacher M."/>
            <person name="Overmann J."/>
            <person name="Neumann-Schaal M."/>
            <person name="Petersen J."/>
        </authorList>
    </citation>
    <scope>NUCLEOTIDE SEQUENCE [LARGE SCALE GENOMIC DNA]</scope>
    <source>
        <strain evidence="6">PCC 7102</strain>
    </source>
</reference>
<keyword evidence="3" id="KW-0169">Cobalamin biosynthesis</keyword>
<comment type="pathway">
    <text evidence="1">Cofactor biosynthesis; adenosylcobalamin biosynthesis.</text>
</comment>
<dbReference type="GO" id="GO:0009236">
    <property type="term" value="P:cobalamin biosynthetic process"/>
    <property type="evidence" value="ECO:0007669"/>
    <property type="project" value="UniProtKB-UniPathway"/>
</dbReference>
<feature type="domain" description="Cobalamin biosynthesis precorrin-8X methylmutase CobH/CbiC" evidence="5">
    <location>
        <begin position="8"/>
        <end position="195"/>
    </location>
</feature>
<protein>
    <submittedName>
        <fullName evidence="6">Precorrin-8X methylmutase</fullName>
    </submittedName>
</protein>
<evidence type="ECO:0000256" key="1">
    <source>
        <dbReference type="ARBA" id="ARBA00004953"/>
    </source>
</evidence>
<evidence type="ECO:0000259" key="5">
    <source>
        <dbReference type="Pfam" id="PF02570"/>
    </source>
</evidence>
<dbReference type="NCBIfam" id="NF004619">
    <property type="entry name" value="PRK05953.1"/>
    <property type="match status" value="1"/>
</dbReference>
<sequence length="210" mass="22669">MEWHITDAQSLAIIDSEIGDHVFSPAEYEIVRRVIYATCDFEYKSLLNFSERALQSAAGALAARTTIIVDVPMVQVGIANDIQNTFANPVFCSFEAVNESQNKKTRAASGTEVLAKRYPEGIFIVGQAQTALSTLVELIEAEEIKPALIIATPPGFIDVDMIKEGLRESLVPNIMIEGRKGNAVVAAAIVDGLVDLAWQAYGLEGNIGNG</sequence>
<evidence type="ECO:0000256" key="3">
    <source>
        <dbReference type="ARBA" id="ARBA00022573"/>
    </source>
</evidence>